<dbReference type="InParanoid" id="A0A2J7Q324"/>
<evidence type="ECO:0000256" key="5">
    <source>
        <dbReference type="ARBA" id="ARBA00022989"/>
    </source>
</evidence>
<proteinExistence type="inferred from homology"/>
<gene>
    <name evidence="11" type="ORF">B7P43_G11401</name>
</gene>
<keyword evidence="4 9" id="KW-0812">Transmembrane</keyword>
<evidence type="ECO:0000313" key="11">
    <source>
        <dbReference type="EMBL" id="PNF22979.1"/>
    </source>
</evidence>
<evidence type="ECO:0000256" key="4">
    <source>
        <dbReference type="ARBA" id="ARBA00022692"/>
    </source>
</evidence>
<feature type="transmembrane region" description="Helical" evidence="9">
    <location>
        <begin position="530"/>
        <end position="553"/>
    </location>
</feature>
<dbReference type="AlphaFoldDB" id="A0A2J7Q324"/>
<dbReference type="PANTHER" id="PTHR42643">
    <property type="entry name" value="IONOTROPIC RECEPTOR 20A-RELATED"/>
    <property type="match status" value="1"/>
</dbReference>
<dbReference type="Gene3D" id="3.40.190.10">
    <property type="entry name" value="Periplasmic binding protein-like II"/>
    <property type="match status" value="1"/>
</dbReference>
<reference evidence="11 12" key="1">
    <citation type="submission" date="2017-12" db="EMBL/GenBank/DDBJ databases">
        <title>Hemimetabolous genomes reveal molecular basis of termite eusociality.</title>
        <authorList>
            <person name="Harrison M.C."/>
            <person name="Jongepier E."/>
            <person name="Robertson H.M."/>
            <person name="Arning N."/>
            <person name="Bitard-Feildel T."/>
            <person name="Chao H."/>
            <person name="Childers C.P."/>
            <person name="Dinh H."/>
            <person name="Doddapaneni H."/>
            <person name="Dugan S."/>
            <person name="Gowin J."/>
            <person name="Greiner C."/>
            <person name="Han Y."/>
            <person name="Hu H."/>
            <person name="Hughes D.S.T."/>
            <person name="Huylmans A.-K."/>
            <person name="Kemena C."/>
            <person name="Kremer L.P.M."/>
            <person name="Lee S.L."/>
            <person name="Lopez-Ezquerra A."/>
            <person name="Mallet L."/>
            <person name="Monroy-Kuhn J.M."/>
            <person name="Moser A."/>
            <person name="Murali S.C."/>
            <person name="Muzny D.M."/>
            <person name="Otani S."/>
            <person name="Piulachs M.-D."/>
            <person name="Poelchau M."/>
            <person name="Qu J."/>
            <person name="Schaub F."/>
            <person name="Wada-Katsumata A."/>
            <person name="Worley K.C."/>
            <person name="Xie Q."/>
            <person name="Ylla G."/>
            <person name="Poulsen M."/>
            <person name="Gibbs R.A."/>
            <person name="Schal C."/>
            <person name="Richards S."/>
            <person name="Belles X."/>
            <person name="Korb J."/>
            <person name="Bornberg-Bauer E."/>
        </authorList>
    </citation>
    <scope>NUCLEOTIDE SEQUENCE [LARGE SCALE GENOMIC DNA]</scope>
    <source>
        <tissue evidence="11">Whole body</tissue>
    </source>
</reference>
<evidence type="ECO:0000313" key="12">
    <source>
        <dbReference type="Proteomes" id="UP000235965"/>
    </source>
</evidence>
<dbReference type="EMBL" id="NEVH01019072">
    <property type="protein sequence ID" value="PNF22979.1"/>
    <property type="molecule type" value="Genomic_DNA"/>
</dbReference>
<accession>A0A2J7Q324</accession>
<evidence type="ECO:0000256" key="2">
    <source>
        <dbReference type="ARBA" id="ARBA00008685"/>
    </source>
</evidence>
<dbReference type="Gene3D" id="1.10.287.70">
    <property type="match status" value="1"/>
</dbReference>
<comment type="similarity">
    <text evidence="2">Belongs to the glutamate-gated ion channel (TC 1.A.10.1) family.</text>
</comment>
<dbReference type="PANTHER" id="PTHR42643:SF40">
    <property type="entry name" value="IONOTROPIC RECEPTOR 41A-RELATED"/>
    <property type="match status" value="1"/>
</dbReference>
<organism evidence="11 12">
    <name type="scientific">Cryptotermes secundus</name>
    <dbReference type="NCBI Taxonomy" id="105785"/>
    <lineage>
        <taxon>Eukaryota</taxon>
        <taxon>Metazoa</taxon>
        <taxon>Ecdysozoa</taxon>
        <taxon>Arthropoda</taxon>
        <taxon>Hexapoda</taxon>
        <taxon>Insecta</taxon>
        <taxon>Pterygota</taxon>
        <taxon>Neoptera</taxon>
        <taxon>Polyneoptera</taxon>
        <taxon>Dictyoptera</taxon>
        <taxon>Blattodea</taxon>
        <taxon>Blattoidea</taxon>
        <taxon>Termitoidae</taxon>
        <taxon>Kalotermitidae</taxon>
        <taxon>Cryptotermitinae</taxon>
        <taxon>Cryptotermes</taxon>
    </lineage>
</organism>
<dbReference type="InterPro" id="IPR052192">
    <property type="entry name" value="Insect_Ionotropic_Sensory_Rcpt"/>
</dbReference>
<dbReference type="InterPro" id="IPR001320">
    <property type="entry name" value="Iontro_rcpt_C"/>
</dbReference>
<keyword evidence="5 9" id="KW-1133">Transmembrane helix</keyword>
<dbReference type="Pfam" id="PF00060">
    <property type="entry name" value="Lig_chan"/>
    <property type="match status" value="1"/>
</dbReference>
<evidence type="ECO:0000256" key="6">
    <source>
        <dbReference type="ARBA" id="ARBA00023136"/>
    </source>
</evidence>
<keyword evidence="8" id="KW-0325">Glycoprotein</keyword>
<keyword evidence="3" id="KW-1003">Cell membrane</keyword>
<protein>
    <recommendedName>
        <fullName evidence="10">Ionotropic glutamate receptor C-terminal domain-containing protein</fullName>
    </recommendedName>
</protein>
<dbReference type="GO" id="GO:0015276">
    <property type="term" value="F:ligand-gated monoatomic ion channel activity"/>
    <property type="evidence" value="ECO:0007669"/>
    <property type="project" value="InterPro"/>
</dbReference>
<dbReference type="GO" id="GO:0005886">
    <property type="term" value="C:plasma membrane"/>
    <property type="evidence" value="ECO:0007669"/>
    <property type="project" value="UniProtKB-SubCell"/>
</dbReference>
<dbReference type="OrthoDB" id="8182981at2759"/>
<keyword evidence="6 9" id="KW-0472">Membrane</keyword>
<dbReference type="GO" id="GO:0050906">
    <property type="term" value="P:detection of stimulus involved in sensory perception"/>
    <property type="evidence" value="ECO:0007669"/>
    <property type="project" value="UniProtKB-ARBA"/>
</dbReference>
<evidence type="ECO:0000256" key="7">
    <source>
        <dbReference type="ARBA" id="ARBA00023170"/>
    </source>
</evidence>
<evidence type="ECO:0000256" key="8">
    <source>
        <dbReference type="ARBA" id="ARBA00023180"/>
    </source>
</evidence>
<evidence type="ECO:0000256" key="3">
    <source>
        <dbReference type="ARBA" id="ARBA00022475"/>
    </source>
</evidence>
<keyword evidence="7" id="KW-0675">Receptor</keyword>
<sequence length="938" mass="105906">MHGVDVFLKKVLANCCTGSDSKRLYLVAPPGFVQKSLTAVSRPRSRVTMLALSAAVMLLAGAAHSLTNYATEELARMSREITSKHFKKSKCLALVTDHKNDIMDRLHPLDIPVLQVHLPFETMKDFRIPTSGLHGARELQLATLNDLLAFVTLCSAHVSALVIVLSDSFEEYTWDAFLLAPMDAGCLAFIVQTTDVMFMVKTFARLMHCPQSTYRANRKFLYLPSRQIPDDMFDQIITEIFATREVDFMPDLVIAKLKTERRVTPTSSGSVGLLTENLDAERNMKIELITHRFNGRNPSERLSVDVWAPEHGFIYQADLYPDKVTNLNGKTLSLTAIFYPPLSVVYEDRDPALYDGLEFQVMYSWARQNNFTWRVVYEPDEWWGAIWENGSGVGLSGHVSMDKADVGFGAIYLWENEHRFTDYSSVYFRTSLTTVLPKPKLLPGWMVPIHPFSPSMWTAVGLSLVVSTVALHATSRASVRILGSGEGKPVVNMYSTWVECAFRTMGLLVLQVPPDERDFSTLRHVPMRHLVTWLILFYFVVTTGYSAGLASVLTLPRYEPPIETPAEMADRNIKWGGMDVAYVFFLQQSLDPKMKRLASNFIEGDEEYLTKAAATGEMGFVIERMQNGKCIKLHLVIDLRPMRLTTTADADVSGEPAASIFRNKVERCDPVDKFDEANGNSVKKSAGHFFLPSFINEDTMEKLRVMKEDYVYGHCVFMLRKGSPYMGIINSIVHKVRDTGLVLYWEDVTVRRYMSTRRQLSVINSRKEVDPGPTQLLLRHVTVADGDALQMWREDRNILNKQSRTADKELSFSLGFGRGDTNFSPYKIDQGTMLVLLAVLAIAMADGLPHDRALGRMSRQIALRYFRSAKCLAVVTEGDSCIMDHIQPLNMTTFHVQLLREVMTSERLTSGPYAHPSKRPSIYTPVQFAVTFVHMTFL</sequence>
<evidence type="ECO:0000256" key="1">
    <source>
        <dbReference type="ARBA" id="ARBA00004651"/>
    </source>
</evidence>
<comment type="subcellular location">
    <subcellularLocation>
        <location evidence="1">Cell membrane</location>
        <topology evidence="1">Multi-pass membrane protein</topology>
    </subcellularLocation>
</comment>
<feature type="domain" description="Ionotropic glutamate receptor C-terminal" evidence="10">
    <location>
        <begin position="454"/>
        <end position="642"/>
    </location>
</feature>
<name>A0A2J7Q324_9NEOP</name>
<evidence type="ECO:0000256" key="9">
    <source>
        <dbReference type="SAM" id="Phobius"/>
    </source>
</evidence>
<dbReference type="Proteomes" id="UP000235965">
    <property type="component" value="Unassembled WGS sequence"/>
</dbReference>
<dbReference type="SUPFAM" id="SSF53850">
    <property type="entry name" value="Periplasmic binding protein-like II"/>
    <property type="match status" value="1"/>
</dbReference>
<evidence type="ECO:0000259" key="10">
    <source>
        <dbReference type="Pfam" id="PF00060"/>
    </source>
</evidence>
<comment type="caution">
    <text evidence="11">The sequence shown here is derived from an EMBL/GenBank/DDBJ whole genome shotgun (WGS) entry which is preliminary data.</text>
</comment>
<keyword evidence="12" id="KW-1185">Reference proteome</keyword>